<keyword evidence="1" id="KW-0812">Transmembrane</keyword>
<feature type="transmembrane region" description="Helical" evidence="1">
    <location>
        <begin position="28"/>
        <end position="44"/>
    </location>
</feature>
<accession>A0A1G8RAM5</accession>
<dbReference type="OrthoDB" id="9848274at2"/>
<evidence type="ECO:0000313" key="2">
    <source>
        <dbReference type="EMBL" id="SDJ13430.1"/>
    </source>
</evidence>
<gene>
    <name evidence="2" type="ORF">SAMN04490247_0898</name>
</gene>
<proteinExistence type="predicted"/>
<feature type="transmembrane region" description="Helical" evidence="1">
    <location>
        <begin position="6"/>
        <end position="23"/>
    </location>
</feature>
<sequence length="166" mass="19471">MVILQYLIVFLVGILVFTLQIYISKKWAVTLAILFVAGVGWYVWHNETYMIVQEDFDSIYSEEHTVDRLEITNMENEESFDVTDQDAMEEVLSILGPIKGKRVETLSNDEYEYRLRFRIEKPVDNGDTTQEYNSVYISDDYISNYEITEGEAHMELIRELEAEAKE</sequence>
<dbReference type="EMBL" id="FNEV01000002">
    <property type="protein sequence ID" value="SDJ13430.1"/>
    <property type="molecule type" value="Genomic_DNA"/>
</dbReference>
<dbReference type="Proteomes" id="UP000199225">
    <property type="component" value="Unassembled WGS sequence"/>
</dbReference>
<dbReference type="STRING" id="86666.SAMN04490247_0898"/>
<name>A0A1G8RAM5_9BACI</name>
<dbReference type="AlphaFoldDB" id="A0A1G8RAM5"/>
<evidence type="ECO:0000313" key="3">
    <source>
        <dbReference type="Proteomes" id="UP000199225"/>
    </source>
</evidence>
<keyword evidence="3" id="KW-1185">Reference proteome</keyword>
<dbReference type="RefSeq" id="WP_093192467.1">
    <property type="nucleotide sequence ID" value="NZ_FNEV01000002.1"/>
</dbReference>
<keyword evidence="1" id="KW-0472">Membrane</keyword>
<reference evidence="3" key="1">
    <citation type="submission" date="2016-10" db="EMBL/GenBank/DDBJ databases">
        <authorList>
            <person name="Varghese N."/>
            <person name="Submissions S."/>
        </authorList>
    </citation>
    <scope>NUCLEOTIDE SEQUENCE [LARGE SCALE GENOMIC DNA]</scope>
    <source>
        <strain evidence="3">DSM 4771</strain>
    </source>
</reference>
<keyword evidence="1" id="KW-1133">Transmembrane helix</keyword>
<evidence type="ECO:0000256" key="1">
    <source>
        <dbReference type="SAM" id="Phobius"/>
    </source>
</evidence>
<protein>
    <submittedName>
        <fullName evidence="2">Uncharacterized protein</fullName>
    </submittedName>
</protein>
<organism evidence="2 3">
    <name type="scientific">Salimicrobium halophilum</name>
    <dbReference type="NCBI Taxonomy" id="86666"/>
    <lineage>
        <taxon>Bacteria</taxon>
        <taxon>Bacillati</taxon>
        <taxon>Bacillota</taxon>
        <taxon>Bacilli</taxon>
        <taxon>Bacillales</taxon>
        <taxon>Bacillaceae</taxon>
        <taxon>Salimicrobium</taxon>
    </lineage>
</organism>